<evidence type="ECO:0000256" key="1">
    <source>
        <dbReference type="ARBA" id="ARBA00022448"/>
    </source>
</evidence>
<keyword evidence="1" id="KW-0813">Transport</keyword>
<gene>
    <name evidence="6" type="ORF">KOR34_15050</name>
</gene>
<protein>
    <submittedName>
        <fullName evidence="6">Putative ABC transporter ATP-binding protein/MT1014</fullName>
    </submittedName>
</protein>
<evidence type="ECO:0000259" key="5">
    <source>
        <dbReference type="PROSITE" id="PS50893"/>
    </source>
</evidence>
<dbReference type="PROSITE" id="PS50893">
    <property type="entry name" value="ABC_TRANSPORTER_2"/>
    <property type="match status" value="1"/>
</dbReference>
<proteinExistence type="inferred from homology"/>
<dbReference type="GO" id="GO:0005524">
    <property type="term" value="F:ATP binding"/>
    <property type="evidence" value="ECO:0007669"/>
    <property type="project" value="UniProtKB-KW"/>
</dbReference>
<dbReference type="InterPro" id="IPR017871">
    <property type="entry name" value="ABC_transporter-like_CS"/>
</dbReference>
<dbReference type="FunFam" id="3.40.50.300:FF:000032">
    <property type="entry name" value="Export ABC transporter ATP-binding protein"/>
    <property type="match status" value="1"/>
</dbReference>
<keyword evidence="7" id="KW-1185">Reference proteome</keyword>
<name>A0A5C5VFD7_9BACT</name>
<dbReference type="SMART" id="SM00382">
    <property type="entry name" value="AAA"/>
    <property type="match status" value="1"/>
</dbReference>
<dbReference type="InterPro" id="IPR015854">
    <property type="entry name" value="ABC_transpr_LolD-like"/>
</dbReference>
<dbReference type="InterPro" id="IPR017911">
    <property type="entry name" value="MacB-like_ATP-bd"/>
</dbReference>
<accession>A0A5C5VFD7</accession>
<dbReference type="CDD" id="cd03255">
    <property type="entry name" value="ABC_MJ0796_LolCDE_FtsE"/>
    <property type="match status" value="1"/>
</dbReference>
<dbReference type="GO" id="GO:0005886">
    <property type="term" value="C:plasma membrane"/>
    <property type="evidence" value="ECO:0007669"/>
    <property type="project" value="TreeGrafter"/>
</dbReference>
<reference evidence="6 7" key="1">
    <citation type="submission" date="2019-02" db="EMBL/GenBank/DDBJ databases">
        <title>Deep-cultivation of Planctomycetes and their phenomic and genomic characterization uncovers novel biology.</title>
        <authorList>
            <person name="Wiegand S."/>
            <person name="Jogler M."/>
            <person name="Boedeker C."/>
            <person name="Pinto D."/>
            <person name="Vollmers J."/>
            <person name="Rivas-Marin E."/>
            <person name="Kohn T."/>
            <person name="Peeters S.H."/>
            <person name="Heuer A."/>
            <person name="Rast P."/>
            <person name="Oberbeckmann S."/>
            <person name="Bunk B."/>
            <person name="Jeske O."/>
            <person name="Meyerdierks A."/>
            <person name="Storesund J.E."/>
            <person name="Kallscheuer N."/>
            <person name="Luecker S."/>
            <person name="Lage O.M."/>
            <person name="Pohl T."/>
            <person name="Merkel B.J."/>
            <person name="Hornburger P."/>
            <person name="Mueller R.-W."/>
            <person name="Bruemmer F."/>
            <person name="Labrenz M."/>
            <person name="Spormann A.M."/>
            <person name="Op Den Camp H."/>
            <person name="Overmann J."/>
            <person name="Amann R."/>
            <person name="Jetten M.S.M."/>
            <person name="Mascher T."/>
            <person name="Medema M.H."/>
            <person name="Devos D.P."/>
            <person name="Kaster A.-K."/>
            <person name="Ovreas L."/>
            <person name="Rohde M."/>
            <person name="Galperin M.Y."/>
            <person name="Jogler C."/>
        </authorList>
    </citation>
    <scope>NUCLEOTIDE SEQUENCE [LARGE SCALE GENOMIC DNA]</scope>
    <source>
        <strain evidence="6 7">KOR34</strain>
    </source>
</reference>
<evidence type="ECO:0000256" key="2">
    <source>
        <dbReference type="ARBA" id="ARBA00022741"/>
    </source>
</evidence>
<dbReference type="EMBL" id="SIHJ01000001">
    <property type="protein sequence ID" value="TWT36599.1"/>
    <property type="molecule type" value="Genomic_DNA"/>
</dbReference>
<organism evidence="6 7">
    <name type="scientific">Posidoniimonas corsicana</name>
    <dbReference type="NCBI Taxonomy" id="1938618"/>
    <lineage>
        <taxon>Bacteria</taxon>
        <taxon>Pseudomonadati</taxon>
        <taxon>Planctomycetota</taxon>
        <taxon>Planctomycetia</taxon>
        <taxon>Pirellulales</taxon>
        <taxon>Lacipirellulaceae</taxon>
        <taxon>Posidoniimonas</taxon>
    </lineage>
</organism>
<dbReference type="Proteomes" id="UP000316714">
    <property type="component" value="Unassembled WGS sequence"/>
</dbReference>
<dbReference type="SUPFAM" id="SSF52540">
    <property type="entry name" value="P-loop containing nucleoside triphosphate hydrolases"/>
    <property type="match status" value="1"/>
</dbReference>
<comment type="caution">
    <text evidence="6">The sequence shown here is derived from an EMBL/GenBank/DDBJ whole genome shotgun (WGS) entry which is preliminary data.</text>
</comment>
<dbReference type="PANTHER" id="PTHR24220">
    <property type="entry name" value="IMPORT ATP-BINDING PROTEIN"/>
    <property type="match status" value="1"/>
</dbReference>
<dbReference type="InterPro" id="IPR003439">
    <property type="entry name" value="ABC_transporter-like_ATP-bd"/>
</dbReference>
<evidence type="ECO:0000313" key="7">
    <source>
        <dbReference type="Proteomes" id="UP000316714"/>
    </source>
</evidence>
<dbReference type="InterPro" id="IPR027417">
    <property type="entry name" value="P-loop_NTPase"/>
</dbReference>
<feature type="domain" description="ABC transporter" evidence="5">
    <location>
        <begin position="2"/>
        <end position="241"/>
    </location>
</feature>
<sequence>MLSASGLQKSFGQGDSLVHAVAGVDIEFMADEVVAIMGASGSGKTTLLHLLAGLLRPDGGSVMLGDRDLARLSDRELTAMRRSHVSVVFQAYNLLPTLTAIDNVAMPRLLAGDNRASARQAAQEMLALVGMAAASNRRPSQMSGGEQQRVAIARALVCQPQVLLADEPTGNLDRKNAETVCRLLRELGATAGRAVAMVTHDPIIAAHADRVVVLVDGRVADTFLRSDVGSAEELAVRAMTPGAGVMPAQAANMGI</sequence>
<keyword evidence="2" id="KW-0547">Nucleotide-binding</keyword>
<dbReference type="AlphaFoldDB" id="A0A5C5VFD7"/>
<evidence type="ECO:0000256" key="3">
    <source>
        <dbReference type="ARBA" id="ARBA00022840"/>
    </source>
</evidence>
<dbReference type="PANTHER" id="PTHR24220:SF685">
    <property type="entry name" value="ABC TRANSPORTER RELATED"/>
    <property type="match status" value="1"/>
</dbReference>
<dbReference type="GO" id="GO:0022857">
    <property type="term" value="F:transmembrane transporter activity"/>
    <property type="evidence" value="ECO:0007669"/>
    <property type="project" value="TreeGrafter"/>
</dbReference>
<dbReference type="GO" id="GO:0098796">
    <property type="term" value="C:membrane protein complex"/>
    <property type="evidence" value="ECO:0007669"/>
    <property type="project" value="UniProtKB-ARBA"/>
</dbReference>
<dbReference type="Pfam" id="PF00005">
    <property type="entry name" value="ABC_tran"/>
    <property type="match status" value="1"/>
</dbReference>
<comment type="similarity">
    <text evidence="4">Belongs to the ABC transporter superfamily. Macrolide exporter (TC 3.A.1.122) family.</text>
</comment>
<keyword evidence="3 6" id="KW-0067">ATP-binding</keyword>
<dbReference type="RefSeq" id="WP_197531231.1">
    <property type="nucleotide sequence ID" value="NZ_SIHJ01000001.1"/>
</dbReference>
<dbReference type="PROSITE" id="PS00211">
    <property type="entry name" value="ABC_TRANSPORTER_1"/>
    <property type="match status" value="1"/>
</dbReference>
<evidence type="ECO:0000256" key="4">
    <source>
        <dbReference type="ARBA" id="ARBA00038388"/>
    </source>
</evidence>
<dbReference type="InterPro" id="IPR003593">
    <property type="entry name" value="AAA+_ATPase"/>
</dbReference>
<evidence type="ECO:0000313" key="6">
    <source>
        <dbReference type="EMBL" id="TWT36599.1"/>
    </source>
</evidence>
<dbReference type="Gene3D" id="3.40.50.300">
    <property type="entry name" value="P-loop containing nucleotide triphosphate hydrolases"/>
    <property type="match status" value="1"/>
</dbReference>
<dbReference type="GO" id="GO:0016887">
    <property type="term" value="F:ATP hydrolysis activity"/>
    <property type="evidence" value="ECO:0007669"/>
    <property type="project" value="InterPro"/>
</dbReference>